<feature type="transmembrane region" description="Helical" evidence="1">
    <location>
        <begin position="140"/>
        <end position="159"/>
    </location>
</feature>
<proteinExistence type="predicted"/>
<keyword evidence="1" id="KW-0472">Membrane</keyword>
<protein>
    <submittedName>
        <fullName evidence="2">Uncharacterized protein</fullName>
    </submittedName>
</protein>
<dbReference type="AlphaFoldDB" id="A0A929RQL5"/>
<organism evidence="2 3">
    <name type="scientific">Actinomyces bouchesdurhonensis</name>
    <dbReference type="NCBI Taxonomy" id="1852361"/>
    <lineage>
        <taxon>Bacteria</taxon>
        <taxon>Bacillati</taxon>
        <taxon>Actinomycetota</taxon>
        <taxon>Actinomycetes</taxon>
        <taxon>Actinomycetales</taxon>
        <taxon>Actinomycetaceae</taxon>
        <taxon>Actinomyces</taxon>
    </lineage>
</organism>
<feature type="transmembrane region" description="Helical" evidence="1">
    <location>
        <begin position="210"/>
        <end position="230"/>
    </location>
</feature>
<feature type="transmembrane region" description="Helical" evidence="1">
    <location>
        <begin position="21"/>
        <end position="48"/>
    </location>
</feature>
<feature type="transmembrane region" description="Helical" evidence="1">
    <location>
        <begin position="171"/>
        <end position="198"/>
    </location>
</feature>
<reference evidence="2" key="1">
    <citation type="submission" date="2020-04" db="EMBL/GenBank/DDBJ databases">
        <title>Deep metagenomics examines the oral microbiome during advanced dental caries in children, revealing novel taxa and co-occurrences with host molecules.</title>
        <authorList>
            <person name="Baker J.L."/>
            <person name="Morton J.T."/>
            <person name="Dinis M."/>
            <person name="Alvarez R."/>
            <person name="Tran N.C."/>
            <person name="Knight R."/>
            <person name="Edlund A."/>
        </authorList>
    </citation>
    <scope>NUCLEOTIDE SEQUENCE</scope>
    <source>
        <strain evidence="2">JCVI_30_bin.13</strain>
    </source>
</reference>
<keyword evidence="1" id="KW-0812">Transmembrane</keyword>
<evidence type="ECO:0000313" key="3">
    <source>
        <dbReference type="Proteomes" id="UP000759246"/>
    </source>
</evidence>
<feature type="transmembrane region" description="Helical" evidence="1">
    <location>
        <begin position="105"/>
        <end position="128"/>
    </location>
</feature>
<dbReference type="Proteomes" id="UP000759246">
    <property type="component" value="Unassembled WGS sequence"/>
</dbReference>
<sequence length="238" mass="25408">MSTAPTVSSQPSIWRLGMVDWRFAFGVYASVVVGQFLINSTVSAIMYATSDDFSGHVDQAAVNAAFSTGIYLLIAQIITTTTYLRAASLSGASRRTLARSTYVHSAVVIAIASVIWWVLALAQSHIFFLGSLEYPLGVDSWLIVVVAWIACDGAGRLIGAASRHGRGPWMVALGIIVATVLGLAGIAGPVTWLVLTLVHKSGYLPPMHPAFWLLGLITLAVAAAGWRLTLTGRLRRLN</sequence>
<evidence type="ECO:0000256" key="1">
    <source>
        <dbReference type="SAM" id="Phobius"/>
    </source>
</evidence>
<accession>A0A929RQL5</accession>
<gene>
    <name evidence="2" type="ORF">HXK09_03210</name>
</gene>
<comment type="caution">
    <text evidence="2">The sequence shown here is derived from an EMBL/GenBank/DDBJ whole genome shotgun (WGS) entry which is preliminary data.</text>
</comment>
<evidence type="ECO:0000313" key="2">
    <source>
        <dbReference type="EMBL" id="MBF0966169.1"/>
    </source>
</evidence>
<name>A0A929RQL5_9ACTO</name>
<keyword evidence="1" id="KW-1133">Transmembrane helix</keyword>
<feature type="transmembrane region" description="Helical" evidence="1">
    <location>
        <begin position="60"/>
        <end position="84"/>
    </location>
</feature>
<dbReference type="EMBL" id="JABZGF010000059">
    <property type="protein sequence ID" value="MBF0966169.1"/>
    <property type="molecule type" value="Genomic_DNA"/>
</dbReference>